<evidence type="ECO:0000256" key="1">
    <source>
        <dbReference type="SAM" id="Phobius"/>
    </source>
</evidence>
<sequence length="410" mass="45554">MKPYARVPAAPKHLITRQHAADGSAFAGRYVLDILKRAILLLRIPLSLLLFLWMLVFLFSVMTHTLQRAVRPLCFIPGLRSASLCAPPTSTVPFVGPGPAKWADFPSLVDLQSTTLAQLLDESTSGAALATQIKKAEMATSDLVTLVGVSDLRSRDMLENTLRGFVNDARATGRALNKLSAKVAGAVDGSVSIFLERRWTTLTSYSIMAVNDYALHTIEASQQQRPSLWNFWNRLSPWKDHTTGIVLDTFETSLDYLSSTLQRLVVEVELNMWNLNNLEEQLSVIHEIVTRENLSLSSAKAELLGDLWTVLGGNRKTLRGYQEHLDLLKGLGQYRQQALVHVVSAFQALIQMSDDIEDLRERVSAPELTGSRIPVHVHIKSIRTGLERIQDSRVDAKAKESQAVRRLLGA</sequence>
<comment type="caution">
    <text evidence="2">The sequence shown here is derived from an EMBL/GenBank/DDBJ whole genome shotgun (WGS) entry which is preliminary data.</text>
</comment>
<keyword evidence="1" id="KW-0472">Membrane</keyword>
<dbReference type="EMBL" id="CAVNYO010000480">
    <property type="protein sequence ID" value="CAK5284659.1"/>
    <property type="molecule type" value="Genomic_DNA"/>
</dbReference>
<proteinExistence type="predicted"/>
<accession>A0AAD2HLF2</accession>
<evidence type="ECO:0000313" key="3">
    <source>
        <dbReference type="EMBL" id="CAK5284659.1"/>
    </source>
</evidence>
<keyword evidence="4" id="KW-1185">Reference proteome</keyword>
<dbReference type="EMBL" id="CAVNYO010000405">
    <property type="protein sequence ID" value="CAK5275942.1"/>
    <property type="molecule type" value="Genomic_DNA"/>
</dbReference>
<protein>
    <submittedName>
        <fullName evidence="2">Uncharacterized protein</fullName>
    </submittedName>
</protein>
<keyword evidence="1" id="KW-1133">Transmembrane helix</keyword>
<feature type="transmembrane region" description="Helical" evidence="1">
    <location>
        <begin position="40"/>
        <end position="62"/>
    </location>
</feature>
<organism evidence="2 4">
    <name type="scientific">Mycena citricolor</name>
    <dbReference type="NCBI Taxonomy" id="2018698"/>
    <lineage>
        <taxon>Eukaryota</taxon>
        <taxon>Fungi</taxon>
        <taxon>Dikarya</taxon>
        <taxon>Basidiomycota</taxon>
        <taxon>Agaricomycotina</taxon>
        <taxon>Agaricomycetes</taxon>
        <taxon>Agaricomycetidae</taxon>
        <taxon>Agaricales</taxon>
        <taxon>Marasmiineae</taxon>
        <taxon>Mycenaceae</taxon>
        <taxon>Mycena</taxon>
    </lineage>
</organism>
<dbReference type="Proteomes" id="UP001295794">
    <property type="component" value="Unassembled WGS sequence"/>
</dbReference>
<name>A0AAD2HLF2_9AGAR</name>
<dbReference type="AlphaFoldDB" id="A0AAD2HLF2"/>
<keyword evidence="1" id="KW-0812">Transmembrane</keyword>
<gene>
    <name evidence="2" type="ORF">MYCIT1_LOCUS24049</name>
    <name evidence="3" type="ORF">MYCIT1_LOCUS38043</name>
</gene>
<evidence type="ECO:0000313" key="4">
    <source>
        <dbReference type="Proteomes" id="UP001295794"/>
    </source>
</evidence>
<reference evidence="2" key="1">
    <citation type="submission" date="2023-11" db="EMBL/GenBank/DDBJ databases">
        <authorList>
            <person name="De Vega J J."/>
            <person name="De Vega J J."/>
        </authorList>
    </citation>
    <scope>NUCLEOTIDE SEQUENCE</scope>
</reference>
<evidence type="ECO:0000313" key="2">
    <source>
        <dbReference type="EMBL" id="CAK5275942.1"/>
    </source>
</evidence>